<protein>
    <submittedName>
        <fullName evidence="1">Uncharacterized protein</fullName>
    </submittedName>
</protein>
<reference evidence="2" key="1">
    <citation type="journal article" date="2023" name="Nat. Plants">
        <title>Single-cell RNA sequencing provides a high-resolution roadmap for understanding the multicellular compartmentation of specialized metabolism.</title>
        <authorList>
            <person name="Sun S."/>
            <person name="Shen X."/>
            <person name="Li Y."/>
            <person name="Li Y."/>
            <person name="Wang S."/>
            <person name="Li R."/>
            <person name="Zhang H."/>
            <person name="Shen G."/>
            <person name="Guo B."/>
            <person name="Wei J."/>
            <person name="Xu J."/>
            <person name="St-Pierre B."/>
            <person name="Chen S."/>
            <person name="Sun C."/>
        </authorList>
    </citation>
    <scope>NUCLEOTIDE SEQUENCE [LARGE SCALE GENOMIC DNA]</scope>
</reference>
<keyword evidence="2" id="KW-1185">Reference proteome</keyword>
<sequence>MEIEEKKRIMQKIDLGTIARAFGLDLAKVKINGHFIGRGVEFIASSVIWKALLRCSQHLLCLLELATLMPSLSTEVPWGEFQDFFLLKLREILGSLIQRRHIENNSKEKLNPIFGVKTTLEGQKITIKQGKKLEVKIDEVLHKSYLPSTIALPLPSAVVFNRGLKGYFKSLRYRLARRFFKKRGDPWEGVESEITIKWIYIKVVLEKPPIEGLNKK</sequence>
<name>A0ACC0AP47_CATRO</name>
<dbReference type="Proteomes" id="UP001060085">
    <property type="component" value="Linkage Group LG05"/>
</dbReference>
<organism evidence="1 2">
    <name type="scientific">Catharanthus roseus</name>
    <name type="common">Madagascar periwinkle</name>
    <name type="synonym">Vinca rosea</name>
    <dbReference type="NCBI Taxonomy" id="4058"/>
    <lineage>
        <taxon>Eukaryota</taxon>
        <taxon>Viridiplantae</taxon>
        <taxon>Streptophyta</taxon>
        <taxon>Embryophyta</taxon>
        <taxon>Tracheophyta</taxon>
        <taxon>Spermatophyta</taxon>
        <taxon>Magnoliopsida</taxon>
        <taxon>eudicotyledons</taxon>
        <taxon>Gunneridae</taxon>
        <taxon>Pentapetalae</taxon>
        <taxon>asterids</taxon>
        <taxon>lamiids</taxon>
        <taxon>Gentianales</taxon>
        <taxon>Apocynaceae</taxon>
        <taxon>Rauvolfioideae</taxon>
        <taxon>Vinceae</taxon>
        <taxon>Catharanthinae</taxon>
        <taxon>Catharanthus</taxon>
    </lineage>
</organism>
<gene>
    <name evidence="1" type="ORF">M9H77_21353</name>
</gene>
<evidence type="ECO:0000313" key="2">
    <source>
        <dbReference type="Proteomes" id="UP001060085"/>
    </source>
</evidence>
<accession>A0ACC0AP47</accession>
<dbReference type="EMBL" id="CM044705">
    <property type="protein sequence ID" value="KAI5662030.1"/>
    <property type="molecule type" value="Genomic_DNA"/>
</dbReference>
<proteinExistence type="predicted"/>
<comment type="caution">
    <text evidence="1">The sequence shown here is derived from an EMBL/GenBank/DDBJ whole genome shotgun (WGS) entry which is preliminary data.</text>
</comment>
<evidence type="ECO:0000313" key="1">
    <source>
        <dbReference type="EMBL" id="KAI5662030.1"/>
    </source>
</evidence>